<proteinExistence type="predicted"/>
<dbReference type="Proteomes" id="UP001221413">
    <property type="component" value="Unassembled WGS sequence"/>
</dbReference>
<reference evidence="2" key="1">
    <citation type="submission" date="2023-01" db="EMBL/GenBank/DDBJ databases">
        <title>The chitinases involved in constricting ring structure development in the nematode-trapping fungus Drechslerella dactyloides.</title>
        <authorList>
            <person name="Wang R."/>
            <person name="Zhang L."/>
            <person name="Tang P."/>
            <person name="Li S."/>
            <person name="Liang L."/>
        </authorList>
    </citation>
    <scope>NUCLEOTIDE SEQUENCE</scope>
    <source>
        <strain evidence="2">YMF1.00031</strain>
    </source>
</reference>
<dbReference type="AlphaFoldDB" id="A0AAD6J0J6"/>
<gene>
    <name evidence="2" type="ORF">Dda_3019</name>
</gene>
<dbReference type="EMBL" id="JAQGDS010000003">
    <property type="protein sequence ID" value="KAJ6262214.1"/>
    <property type="molecule type" value="Genomic_DNA"/>
</dbReference>
<evidence type="ECO:0000313" key="3">
    <source>
        <dbReference type="Proteomes" id="UP001221413"/>
    </source>
</evidence>
<sequence length="68" mass="7302">MQQHLCPGMISLTHAGPGKKGLGRPEHGKPQNPVVALGNADLCSDIYGYADGIQEHKYQTFLPSIESV</sequence>
<feature type="region of interest" description="Disordered" evidence="1">
    <location>
        <begin position="1"/>
        <end position="31"/>
    </location>
</feature>
<comment type="caution">
    <text evidence="2">The sequence shown here is derived from an EMBL/GenBank/DDBJ whole genome shotgun (WGS) entry which is preliminary data.</text>
</comment>
<organism evidence="2 3">
    <name type="scientific">Drechslerella dactyloides</name>
    <name type="common">Nematode-trapping fungus</name>
    <name type="synonym">Arthrobotrys dactyloides</name>
    <dbReference type="NCBI Taxonomy" id="74499"/>
    <lineage>
        <taxon>Eukaryota</taxon>
        <taxon>Fungi</taxon>
        <taxon>Dikarya</taxon>
        <taxon>Ascomycota</taxon>
        <taxon>Pezizomycotina</taxon>
        <taxon>Orbiliomycetes</taxon>
        <taxon>Orbiliales</taxon>
        <taxon>Orbiliaceae</taxon>
        <taxon>Drechslerella</taxon>
    </lineage>
</organism>
<evidence type="ECO:0000256" key="1">
    <source>
        <dbReference type="SAM" id="MobiDB-lite"/>
    </source>
</evidence>
<protein>
    <submittedName>
        <fullName evidence="2">Uncharacterized protein</fullName>
    </submittedName>
</protein>
<accession>A0AAD6J0J6</accession>
<keyword evidence="3" id="KW-1185">Reference proteome</keyword>
<evidence type="ECO:0000313" key="2">
    <source>
        <dbReference type="EMBL" id="KAJ6262214.1"/>
    </source>
</evidence>
<name>A0AAD6J0J6_DREDA</name>